<evidence type="ECO:0000256" key="1">
    <source>
        <dbReference type="SAM" id="MobiDB-lite"/>
    </source>
</evidence>
<name>A0A3A8IFF3_9BACT</name>
<reference evidence="3" key="1">
    <citation type="submission" date="2018-09" db="EMBL/GenBank/DDBJ databases">
        <authorList>
            <person name="Livingstone P.G."/>
            <person name="Whitworth D.E."/>
        </authorList>
    </citation>
    <scope>NUCLEOTIDE SEQUENCE [LARGE SCALE GENOMIC DNA]</scope>
    <source>
        <strain evidence="3">CA054A</strain>
    </source>
</reference>
<gene>
    <name evidence="2" type="ORF">D7V88_32485</name>
</gene>
<evidence type="ECO:0000313" key="2">
    <source>
        <dbReference type="EMBL" id="RKG76283.1"/>
    </source>
</evidence>
<proteinExistence type="predicted"/>
<accession>A0A3A8IFF3</accession>
<dbReference type="AlphaFoldDB" id="A0A3A8IFF3"/>
<dbReference type="Proteomes" id="UP000268094">
    <property type="component" value="Unassembled WGS sequence"/>
</dbReference>
<feature type="region of interest" description="Disordered" evidence="1">
    <location>
        <begin position="33"/>
        <end position="63"/>
    </location>
</feature>
<comment type="caution">
    <text evidence="2">The sequence shown here is derived from an EMBL/GenBank/DDBJ whole genome shotgun (WGS) entry which is preliminary data.</text>
</comment>
<sequence>MAKLSKEDLMNQVKALSAADLSEFSQNLKAHLKSKVPAPATASAPAAGASLAGQDAAPSEPTE</sequence>
<keyword evidence="3" id="KW-1185">Reference proteome</keyword>
<dbReference type="RefSeq" id="WP_120544501.1">
    <property type="nucleotide sequence ID" value="NZ_RAVZ01000309.1"/>
</dbReference>
<protein>
    <recommendedName>
        <fullName evidence="4">50S ribosomal protein L7/L12</fullName>
    </recommendedName>
</protein>
<feature type="compositionally biased region" description="Low complexity" evidence="1">
    <location>
        <begin position="37"/>
        <end position="63"/>
    </location>
</feature>
<organism evidence="2 3">
    <name type="scientific">Corallococcus terminator</name>
    <dbReference type="NCBI Taxonomy" id="2316733"/>
    <lineage>
        <taxon>Bacteria</taxon>
        <taxon>Pseudomonadati</taxon>
        <taxon>Myxococcota</taxon>
        <taxon>Myxococcia</taxon>
        <taxon>Myxococcales</taxon>
        <taxon>Cystobacterineae</taxon>
        <taxon>Myxococcaceae</taxon>
        <taxon>Corallococcus</taxon>
    </lineage>
</organism>
<evidence type="ECO:0008006" key="4">
    <source>
        <dbReference type="Google" id="ProtNLM"/>
    </source>
</evidence>
<evidence type="ECO:0000313" key="3">
    <source>
        <dbReference type="Proteomes" id="UP000268094"/>
    </source>
</evidence>
<dbReference type="EMBL" id="RAVZ01000309">
    <property type="protein sequence ID" value="RKG76283.1"/>
    <property type="molecule type" value="Genomic_DNA"/>
</dbReference>